<dbReference type="InterPro" id="IPR036164">
    <property type="entry name" value="bL21-like_sf"/>
</dbReference>
<keyword evidence="3 4" id="KW-0687">Ribonucleoprotein</keyword>
<gene>
    <name evidence="4" type="primary">rplU</name>
    <name evidence="6" type="ORF">UT14_C0052G0003</name>
</gene>
<dbReference type="GO" id="GO:0006412">
    <property type="term" value="P:translation"/>
    <property type="evidence" value="ECO:0007669"/>
    <property type="project" value="UniProtKB-UniRule"/>
</dbReference>
<dbReference type="Pfam" id="PF00829">
    <property type="entry name" value="Ribosomal_L21p"/>
    <property type="match status" value="1"/>
</dbReference>
<dbReference type="PANTHER" id="PTHR21349">
    <property type="entry name" value="50S RIBOSOMAL PROTEIN L21"/>
    <property type="match status" value="1"/>
</dbReference>
<evidence type="ECO:0000256" key="3">
    <source>
        <dbReference type="ARBA" id="ARBA00023274"/>
    </source>
</evidence>
<comment type="subunit">
    <text evidence="4">Part of the 50S ribosomal subunit. Contacts protein L20.</text>
</comment>
<comment type="function">
    <text evidence="4 5">This protein binds to 23S rRNA in the presence of protein L20.</text>
</comment>
<keyword evidence="4 5" id="KW-0699">rRNA-binding</keyword>
<name>A0A0G0LCU0_9BACT</name>
<dbReference type="NCBIfam" id="TIGR00061">
    <property type="entry name" value="L21"/>
    <property type="match status" value="1"/>
</dbReference>
<dbReference type="GO" id="GO:0003735">
    <property type="term" value="F:structural constituent of ribosome"/>
    <property type="evidence" value="ECO:0007669"/>
    <property type="project" value="InterPro"/>
</dbReference>
<evidence type="ECO:0000256" key="4">
    <source>
        <dbReference type="HAMAP-Rule" id="MF_01363"/>
    </source>
</evidence>
<dbReference type="InterPro" id="IPR028909">
    <property type="entry name" value="bL21-like"/>
</dbReference>
<evidence type="ECO:0000313" key="6">
    <source>
        <dbReference type="EMBL" id="KKQ89773.1"/>
    </source>
</evidence>
<dbReference type="AlphaFoldDB" id="A0A0G0LCU0"/>
<dbReference type="GO" id="GO:0005840">
    <property type="term" value="C:ribosome"/>
    <property type="evidence" value="ECO:0007669"/>
    <property type="project" value="UniProtKB-KW"/>
</dbReference>
<evidence type="ECO:0000256" key="5">
    <source>
        <dbReference type="RuleBase" id="RU000562"/>
    </source>
</evidence>
<dbReference type="SUPFAM" id="SSF141091">
    <property type="entry name" value="L21p-like"/>
    <property type="match status" value="1"/>
</dbReference>
<protein>
    <recommendedName>
        <fullName evidence="4">Large ribosomal subunit protein bL21</fullName>
    </recommendedName>
</protein>
<dbReference type="EMBL" id="LBVR01000052">
    <property type="protein sequence ID" value="KKQ89773.1"/>
    <property type="molecule type" value="Genomic_DNA"/>
</dbReference>
<evidence type="ECO:0000256" key="2">
    <source>
        <dbReference type="ARBA" id="ARBA00022980"/>
    </source>
</evidence>
<proteinExistence type="inferred from homology"/>
<dbReference type="Proteomes" id="UP000033841">
    <property type="component" value="Unassembled WGS sequence"/>
</dbReference>
<keyword evidence="2 4" id="KW-0689">Ribosomal protein</keyword>
<keyword evidence="4 5" id="KW-0694">RNA-binding</keyword>
<evidence type="ECO:0000256" key="1">
    <source>
        <dbReference type="ARBA" id="ARBA00008563"/>
    </source>
</evidence>
<dbReference type="GO" id="GO:0005737">
    <property type="term" value="C:cytoplasm"/>
    <property type="evidence" value="ECO:0007669"/>
    <property type="project" value="UniProtKB-ARBA"/>
</dbReference>
<accession>A0A0G0LCU0</accession>
<reference evidence="6 7" key="1">
    <citation type="journal article" date="2015" name="Nature">
        <title>rRNA introns, odd ribosomes, and small enigmatic genomes across a large radiation of phyla.</title>
        <authorList>
            <person name="Brown C.T."/>
            <person name="Hug L.A."/>
            <person name="Thomas B.C."/>
            <person name="Sharon I."/>
            <person name="Castelle C.J."/>
            <person name="Singh A."/>
            <person name="Wilkins M.J."/>
            <person name="Williams K.H."/>
            <person name="Banfield J.F."/>
        </authorList>
    </citation>
    <scope>NUCLEOTIDE SEQUENCE [LARGE SCALE GENOMIC DNA]</scope>
</reference>
<dbReference type="HAMAP" id="MF_01363">
    <property type="entry name" value="Ribosomal_bL21"/>
    <property type="match status" value="1"/>
</dbReference>
<evidence type="ECO:0000313" key="7">
    <source>
        <dbReference type="Proteomes" id="UP000033841"/>
    </source>
</evidence>
<comment type="caution">
    <text evidence="6">The sequence shown here is derived from an EMBL/GenBank/DDBJ whole genome shotgun (WGS) entry which is preliminary data.</text>
</comment>
<dbReference type="GO" id="GO:1990904">
    <property type="term" value="C:ribonucleoprotein complex"/>
    <property type="evidence" value="ECO:0007669"/>
    <property type="project" value="UniProtKB-KW"/>
</dbReference>
<dbReference type="InterPro" id="IPR001787">
    <property type="entry name" value="Ribosomal_bL21"/>
</dbReference>
<organism evidence="6 7">
    <name type="scientific">Candidatus Shapirobacteria bacterium GW2011_GWE1_38_92</name>
    <dbReference type="NCBI Taxonomy" id="1618489"/>
    <lineage>
        <taxon>Bacteria</taxon>
        <taxon>Candidatus Shapironibacteriota</taxon>
    </lineage>
</organism>
<sequence length="146" mass="16190">MIQSTSMKYAIIAISGSQFKAEENKNLTVDNLNLKEGETSSTDQVLLLVDDKSISIGSPFIKDAKVEFKVIKNYKGKKLKIFKYKAKSRYRLTQGFRAQLSDIEITKIGLSKSTPVKKASLPKKVATTKKATVSQKTSAKKVVSKK</sequence>
<dbReference type="PANTHER" id="PTHR21349:SF0">
    <property type="entry name" value="LARGE RIBOSOMAL SUBUNIT PROTEIN BL21M"/>
    <property type="match status" value="1"/>
</dbReference>
<comment type="similarity">
    <text evidence="1 4 5">Belongs to the bacterial ribosomal protein bL21 family.</text>
</comment>
<dbReference type="GO" id="GO:0019843">
    <property type="term" value="F:rRNA binding"/>
    <property type="evidence" value="ECO:0007669"/>
    <property type="project" value="UniProtKB-UniRule"/>
</dbReference>